<dbReference type="PANTHER" id="PTHR30097:SF4">
    <property type="entry name" value="SLR6042 PROTEIN"/>
    <property type="match status" value="1"/>
</dbReference>
<reference evidence="8" key="1">
    <citation type="journal article" date="2018" name="Front. Microbiol.">
        <title>Genome-Based Analysis Reveals the Taxonomy and Diversity of the Family Idiomarinaceae.</title>
        <authorList>
            <person name="Liu Y."/>
            <person name="Lai Q."/>
            <person name="Shao Z."/>
        </authorList>
    </citation>
    <scope>NUCLEOTIDE SEQUENCE [LARGE SCALE GENOMIC DNA]</scope>
    <source>
        <strain evidence="8">R22</strain>
    </source>
</reference>
<feature type="signal peptide" evidence="3">
    <location>
        <begin position="1"/>
        <end position="24"/>
    </location>
</feature>
<evidence type="ECO:0000313" key="7">
    <source>
        <dbReference type="EMBL" id="RUO68747.1"/>
    </source>
</evidence>
<evidence type="ECO:0000256" key="1">
    <source>
        <dbReference type="ARBA" id="ARBA00009477"/>
    </source>
</evidence>
<evidence type="ECO:0000256" key="2">
    <source>
        <dbReference type="ARBA" id="ARBA00022448"/>
    </source>
</evidence>
<feature type="domain" description="Multidrug resistance protein MdtA-like barrel-sandwich hybrid" evidence="4">
    <location>
        <begin position="73"/>
        <end position="137"/>
    </location>
</feature>
<dbReference type="AlphaFoldDB" id="A0A432YYU6"/>
<keyword evidence="2" id="KW-0813">Transport</keyword>
<dbReference type="Pfam" id="PF25917">
    <property type="entry name" value="BSH_RND"/>
    <property type="match status" value="1"/>
</dbReference>
<dbReference type="RefSeq" id="WP_126781777.1">
    <property type="nucleotide sequence ID" value="NZ_PIQC01000005.1"/>
</dbReference>
<feature type="chain" id="PRO_5019541714" evidence="3">
    <location>
        <begin position="25"/>
        <end position="301"/>
    </location>
</feature>
<dbReference type="Pfam" id="PF25954">
    <property type="entry name" value="Beta-barrel_RND_2"/>
    <property type="match status" value="1"/>
</dbReference>
<accession>A0A432YYU6</accession>
<evidence type="ECO:0000259" key="5">
    <source>
        <dbReference type="Pfam" id="PF25954"/>
    </source>
</evidence>
<dbReference type="GO" id="GO:0060003">
    <property type="term" value="P:copper ion export"/>
    <property type="evidence" value="ECO:0007669"/>
    <property type="project" value="TreeGrafter"/>
</dbReference>
<dbReference type="SUPFAM" id="SSF51230">
    <property type="entry name" value="Single hybrid motif"/>
    <property type="match status" value="1"/>
</dbReference>
<organism evidence="7 8">
    <name type="scientific">Idiomarina ramblicola</name>
    <dbReference type="NCBI Taxonomy" id="263724"/>
    <lineage>
        <taxon>Bacteria</taxon>
        <taxon>Pseudomonadati</taxon>
        <taxon>Pseudomonadota</taxon>
        <taxon>Gammaproteobacteria</taxon>
        <taxon>Alteromonadales</taxon>
        <taxon>Idiomarinaceae</taxon>
        <taxon>Idiomarina</taxon>
    </lineage>
</organism>
<dbReference type="Gene3D" id="2.40.420.20">
    <property type="match status" value="1"/>
</dbReference>
<keyword evidence="8" id="KW-1185">Reference proteome</keyword>
<dbReference type="InterPro" id="IPR058792">
    <property type="entry name" value="Beta-barrel_RND_2"/>
</dbReference>
<comment type="similarity">
    <text evidence="1">Belongs to the membrane fusion protein (MFP) (TC 8.A.1) family.</text>
</comment>
<proteinExistence type="inferred from homology"/>
<evidence type="ECO:0000259" key="4">
    <source>
        <dbReference type="Pfam" id="PF25917"/>
    </source>
</evidence>
<dbReference type="Pfam" id="PF25975">
    <property type="entry name" value="CzcB_C"/>
    <property type="match status" value="1"/>
</dbReference>
<dbReference type="InterPro" id="IPR058649">
    <property type="entry name" value="CzcB_C"/>
</dbReference>
<comment type="caution">
    <text evidence="7">The sequence shown here is derived from an EMBL/GenBank/DDBJ whole genome shotgun (WGS) entry which is preliminary data.</text>
</comment>
<dbReference type="InterPro" id="IPR011053">
    <property type="entry name" value="Single_hybrid_motif"/>
</dbReference>
<dbReference type="InterPro" id="IPR058625">
    <property type="entry name" value="MdtA-like_BSH"/>
</dbReference>
<keyword evidence="3" id="KW-0732">Signal</keyword>
<dbReference type="Gene3D" id="2.40.50.100">
    <property type="match status" value="1"/>
</dbReference>
<feature type="domain" description="CusB-like beta-barrel" evidence="5">
    <location>
        <begin position="148"/>
        <end position="222"/>
    </location>
</feature>
<gene>
    <name evidence="7" type="ORF">CWI78_07455</name>
</gene>
<dbReference type="GO" id="GO:0046914">
    <property type="term" value="F:transition metal ion binding"/>
    <property type="evidence" value="ECO:0007669"/>
    <property type="project" value="TreeGrafter"/>
</dbReference>
<sequence>MKLSTYFLAAALLAVCSCIHQTRASEDDHHEKSHTELSDKAIENADLTMGQVSYQRMTVTQTVFGVIAPENNNIAHISARYKGIVASLNVNIGDSVKKGDVLAVVENVSTGTKFNMVSPISGEVSERLTNVGELVDQQPLFQVINTASVWVELSAFPENVEAMQEGQTAEVYDLHHHKTVSGTVSYISPQMTGGHIARARVVLPNKSGHWRPGMHVKADVTTDTFTADVAVESDAIQTLNGETVVFIREGNRFEASEIKTGRTSGDYVEVLSGLEPGAEYVIGNSYLIKADILKQGAGHSH</sequence>
<dbReference type="PROSITE" id="PS51257">
    <property type="entry name" value="PROKAR_LIPOPROTEIN"/>
    <property type="match status" value="1"/>
</dbReference>
<evidence type="ECO:0000313" key="8">
    <source>
        <dbReference type="Proteomes" id="UP000288058"/>
    </source>
</evidence>
<dbReference type="GO" id="GO:0015679">
    <property type="term" value="P:plasma membrane copper ion transport"/>
    <property type="evidence" value="ECO:0007669"/>
    <property type="project" value="TreeGrafter"/>
</dbReference>
<dbReference type="Proteomes" id="UP000288058">
    <property type="component" value="Unassembled WGS sequence"/>
</dbReference>
<dbReference type="InterPro" id="IPR051909">
    <property type="entry name" value="MFP_Cation_Efflux"/>
</dbReference>
<name>A0A432YYU6_9GAMM</name>
<dbReference type="EMBL" id="PIQC01000005">
    <property type="protein sequence ID" value="RUO68747.1"/>
    <property type="molecule type" value="Genomic_DNA"/>
</dbReference>
<dbReference type="PANTHER" id="PTHR30097">
    <property type="entry name" value="CATION EFFLUX SYSTEM PROTEIN CUSB"/>
    <property type="match status" value="1"/>
</dbReference>
<dbReference type="GO" id="GO:0030288">
    <property type="term" value="C:outer membrane-bounded periplasmic space"/>
    <property type="evidence" value="ECO:0007669"/>
    <property type="project" value="TreeGrafter"/>
</dbReference>
<evidence type="ECO:0000256" key="3">
    <source>
        <dbReference type="SAM" id="SignalP"/>
    </source>
</evidence>
<protein>
    <submittedName>
        <fullName evidence="7">Cobalt transporter</fullName>
    </submittedName>
</protein>
<dbReference type="OrthoDB" id="9768185at2"/>
<evidence type="ECO:0000259" key="6">
    <source>
        <dbReference type="Pfam" id="PF25975"/>
    </source>
</evidence>
<feature type="domain" description="CzcB-like C-terminal circularly permuted SH3-like" evidence="6">
    <location>
        <begin position="229"/>
        <end position="289"/>
    </location>
</feature>